<evidence type="ECO:0000313" key="1">
    <source>
        <dbReference type="EMBL" id="OIP97122.1"/>
    </source>
</evidence>
<reference evidence="1 2" key="1">
    <citation type="journal article" date="2016" name="Environ. Microbiol.">
        <title>Genomic resolution of a cold subsurface aquifer community provides metabolic insights for novel microbes adapted to high CO concentrations.</title>
        <authorList>
            <person name="Probst A.J."/>
            <person name="Castelle C.J."/>
            <person name="Singh A."/>
            <person name="Brown C.T."/>
            <person name="Anantharaman K."/>
            <person name="Sharon I."/>
            <person name="Hug L.A."/>
            <person name="Burstein D."/>
            <person name="Emerson J.B."/>
            <person name="Thomas B.C."/>
            <person name="Banfield J.F."/>
        </authorList>
    </citation>
    <scope>NUCLEOTIDE SEQUENCE [LARGE SCALE GENOMIC DNA]</scope>
    <source>
        <strain evidence="1">CG2_30_54_11</strain>
    </source>
</reference>
<protein>
    <submittedName>
        <fullName evidence="1">Uncharacterized protein</fullName>
    </submittedName>
</protein>
<accession>A0A1J5IRV1</accession>
<organism evidence="1 2">
    <name type="scientific">Candidatus Wirthbacteria bacterium CG2_30_54_11</name>
    <dbReference type="NCBI Taxonomy" id="1817892"/>
    <lineage>
        <taxon>Bacteria</taxon>
        <taxon>Candidatus Wirthbacteria</taxon>
    </lineage>
</organism>
<dbReference type="AlphaFoldDB" id="A0A1J5IRV1"/>
<sequence length="152" mass="17071">MREVLSGLIKGISADKIHEETVEIEHIDLYYRPVYAFQYRWKSKAKDAILECDALTGKLQIGESTFQQYMGKMLDPGFLFDVGMEALYLIVPGGGLVAKLAQKGIQVTKKNNLLSIPMKRTPLLERRGSFGHGAVPKQGALIQGYKHFIHHL</sequence>
<comment type="caution">
    <text evidence="1">The sequence shown here is derived from an EMBL/GenBank/DDBJ whole genome shotgun (WGS) entry which is preliminary data.</text>
</comment>
<gene>
    <name evidence="1" type="ORF">AUK40_03940</name>
</gene>
<dbReference type="Proteomes" id="UP000183245">
    <property type="component" value="Unassembled WGS sequence"/>
</dbReference>
<dbReference type="EMBL" id="MNZT01000067">
    <property type="protein sequence ID" value="OIP97122.1"/>
    <property type="molecule type" value="Genomic_DNA"/>
</dbReference>
<proteinExistence type="predicted"/>
<name>A0A1J5IRV1_9BACT</name>
<evidence type="ECO:0000313" key="2">
    <source>
        <dbReference type="Proteomes" id="UP000183245"/>
    </source>
</evidence>